<evidence type="ECO:0008006" key="6">
    <source>
        <dbReference type="Google" id="ProtNLM"/>
    </source>
</evidence>
<reference evidence="4 5" key="1">
    <citation type="journal article" date="2014" name="BMC Genomics">
        <title>Comparison of environmental and isolate Sulfobacillus genomes reveals diverse carbon, sulfur, nitrogen, and hydrogen metabolisms.</title>
        <authorList>
            <person name="Justice N.B."/>
            <person name="Norman A."/>
            <person name="Brown C.T."/>
            <person name="Singh A."/>
            <person name="Thomas B.C."/>
            <person name="Banfield J.F."/>
        </authorList>
    </citation>
    <scope>NUCLEOTIDE SEQUENCE [LARGE SCALE GENOMIC DNA]</scope>
    <source>
        <strain evidence="4">AMDSBA1</strain>
    </source>
</reference>
<dbReference type="PANTHER" id="PTHR37810">
    <property type="entry name" value="IMMUNITY PROTEIN SDPI"/>
    <property type="match status" value="1"/>
</dbReference>
<dbReference type="EMBL" id="PXYT01000007">
    <property type="protein sequence ID" value="PSR30781.1"/>
    <property type="molecule type" value="Genomic_DNA"/>
</dbReference>
<feature type="transmembrane region" description="Helical" evidence="1">
    <location>
        <begin position="134"/>
        <end position="154"/>
    </location>
</feature>
<feature type="transmembrane region" description="Helical" evidence="1">
    <location>
        <begin position="45"/>
        <end position="70"/>
    </location>
</feature>
<evidence type="ECO:0000256" key="1">
    <source>
        <dbReference type="SAM" id="Phobius"/>
    </source>
</evidence>
<dbReference type="GO" id="GO:0009636">
    <property type="term" value="P:response to toxic substance"/>
    <property type="evidence" value="ECO:0007669"/>
    <property type="project" value="TreeGrafter"/>
</dbReference>
<evidence type="ECO:0000259" key="2">
    <source>
        <dbReference type="Pfam" id="PF07853"/>
    </source>
</evidence>
<comment type="caution">
    <text evidence="4">The sequence shown here is derived from an EMBL/GenBank/DDBJ whole genome shotgun (WGS) entry which is preliminary data.</text>
</comment>
<dbReference type="Pfam" id="PF19124">
    <property type="entry name" value="DUF5808"/>
    <property type="match status" value="1"/>
</dbReference>
<evidence type="ECO:0000259" key="3">
    <source>
        <dbReference type="Pfam" id="PF19124"/>
    </source>
</evidence>
<name>A0A2T2X8E8_9FIRM</name>
<feature type="transmembrane region" description="Helical" evidence="1">
    <location>
        <begin position="339"/>
        <end position="361"/>
    </location>
</feature>
<accession>A0A2T2X8E8</accession>
<feature type="transmembrane region" description="Helical" evidence="1">
    <location>
        <begin position="82"/>
        <end position="103"/>
    </location>
</feature>
<protein>
    <recommendedName>
        <fullName evidence="6">DUF1648 domain-containing protein</fullName>
    </recommendedName>
</protein>
<feature type="domain" description="DUF1648" evidence="2">
    <location>
        <begin position="147"/>
        <end position="188"/>
    </location>
</feature>
<dbReference type="Proteomes" id="UP000242699">
    <property type="component" value="Unassembled WGS sequence"/>
</dbReference>
<feature type="transmembrane region" description="Helical" evidence="1">
    <location>
        <begin position="181"/>
        <end position="206"/>
    </location>
</feature>
<organism evidence="4 5">
    <name type="scientific">Sulfobacillus benefaciens</name>
    <dbReference type="NCBI Taxonomy" id="453960"/>
    <lineage>
        <taxon>Bacteria</taxon>
        <taxon>Bacillati</taxon>
        <taxon>Bacillota</taxon>
        <taxon>Clostridia</taxon>
        <taxon>Eubacteriales</taxon>
        <taxon>Clostridiales Family XVII. Incertae Sedis</taxon>
        <taxon>Sulfobacillus</taxon>
    </lineage>
</organism>
<evidence type="ECO:0000313" key="4">
    <source>
        <dbReference type="EMBL" id="PSR30781.1"/>
    </source>
</evidence>
<dbReference type="InterPro" id="IPR012867">
    <property type="entry name" value="DUF1648"/>
</dbReference>
<dbReference type="InterPro" id="IPR043831">
    <property type="entry name" value="DUF5808"/>
</dbReference>
<feature type="domain" description="DUF5808" evidence="3">
    <location>
        <begin position="320"/>
        <end position="345"/>
    </location>
</feature>
<feature type="transmembrane region" description="Helical" evidence="1">
    <location>
        <begin position="6"/>
        <end position="25"/>
    </location>
</feature>
<sequence>MNYEVISLWGIWIFLLLGYGMMPFLTQKTIAFGVRIPSDMRQHPFLSLVLRRYWLGEGLAAILVLLIVHFSHLVRSPASGSAILLGLTLILLALNYVLAFLAVHARKVKEGWYENRHQASLAVPGATKLNPWLWLWWEIPAWALAMGLFVAGVLRYPYLPRRIPVHFNSQGVANGWMNKNIFVVIFPVGVSVSAILLATGILWLVVFKTRPDLDPSEPQNSTTRSQIFHRRMIISLDILALASVFTTSLAALSTWGIISPSALPKIIPVAMLIALAAIFAITMKTGQEGRRVRPVSSEKTDSVHYDDDRFWKGGMVYYNPNDPKILVDKRFGVGWTLNFARPSVWVGLVVLILIALFPTIWHL</sequence>
<dbReference type="PANTHER" id="PTHR37810:SF5">
    <property type="entry name" value="IMMUNITY PROTEIN SDPI"/>
    <property type="match status" value="1"/>
</dbReference>
<feature type="transmembrane region" description="Helical" evidence="1">
    <location>
        <begin position="264"/>
        <end position="283"/>
    </location>
</feature>
<feature type="transmembrane region" description="Helical" evidence="1">
    <location>
        <begin position="234"/>
        <end position="258"/>
    </location>
</feature>
<proteinExistence type="predicted"/>
<dbReference type="AlphaFoldDB" id="A0A2T2X8E8"/>
<keyword evidence="1" id="KW-0472">Membrane</keyword>
<dbReference type="Pfam" id="PF07853">
    <property type="entry name" value="DUF1648"/>
    <property type="match status" value="1"/>
</dbReference>
<gene>
    <name evidence="4" type="ORF">C7B43_04735</name>
</gene>
<keyword evidence="1" id="KW-1133">Transmembrane helix</keyword>
<keyword evidence="1" id="KW-0812">Transmembrane</keyword>
<evidence type="ECO:0000313" key="5">
    <source>
        <dbReference type="Proteomes" id="UP000242699"/>
    </source>
</evidence>